<feature type="region of interest" description="Disordered" evidence="1">
    <location>
        <begin position="52"/>
        <end position="84"/>
    </location>
</feature>
<reference evidence="2 3" key="1">
    <citation type="submission" date="2019-11" db="EMBL/GenBank/DDBJ databases">
        <title>Whole genome sequence of Oryza granulata.</title>
        <authorList>
            <person name="Li W."/>
        </authorList>
    </citation>
    <scope>NUCLEOTIDE SEQUENCE [LARGE SCALE GENOMIC DNA]</scope>
    <source>
        <strain evidence="3">cv. Menghai</strain>
        <tissue evidence="2">Leaf</tissue>
    </source>
</reference>
<name>A0A6G1ED51_9ORYZ</name>
<proteinExistence type="predicted"/>
<gene>
    <name evidence="2" type="ORF">E2562_032586</name>
</gene>
<feature type="compositionally biased region" description="Basic and acidic residues" evidence="1">
    <location>
        <begin position="68"/>
        <end position="84"/>
    </location>
</feature>
<dbReference type="AlphaFoldDB" id="A0A6G1ED51"/>
<dbReference type="EMBL" id="SPHZ02000004">
    <property type="protein sequence ID" value="KAF0922342.1"/>
    <property type="molecule type" value="Genomic_DNA"/>
</dbReference>
<evidence type="ECO:0000313" key="2">
    <source>
        <dbReference type="EMBL" id="KAF0922342.1"/>
    </source>
</evidence>
<organism evidence="2 3">
    <name type="scientific">Oryza meyeriana var. granulata</name>
    <dbReference type="NCBI Taxonomy" id="110450"/>
    <lineage>
        <taxon>Eukaryota</taxon>
        <taxon>Viridiplantae</taxon>
        <taxon>Streptophyta</taxon>
        <taxon>Embryophyta</taxon>
        <taxon>Tracheophyta</taxon>
        <taxon>Spermatophyta</taxon>
        <taxon>Magnoliopsida</taxon>
        <taxon>Liliopsida</taxon>
        <taxon>Poales</taxon>
        <taxon>Poaceae</taxon>
        <taxon>BOP clade</taxon>
        <taxon>Oryzoideae</taxon>
        <taxon>Oryzeae</taxon>
        <taxon>Oryzinae</taxon>
        <taxon>Oryza</taxon>
        <taxon>Oryza meyeriana</taxon>
    </lineage>
</organism>
<accession>A0A6G1ED51</accession>
<protein>
    <submittedName>
        <fullName evidence="2">Uncharacterized protein</fullName>
    </submittedName>
</protein>
<evidence type="ECO:0000313" key="3">
    <source>
        <dbReference type="Proteomes" id="UP000479710"/>
    </source>
</evidence>
<sequence length="84" mass="9237">MGRTNQDTGSESRVECYRDSVPSLRKGMILTRGPDVSGTARTEEARLALASSAGLLGRYGERPRRKSGRGEKRKQAEAERQGKD</sequence>
<evidence type="ECO:0000256" key="1">
    <source>
        <dbReference type="SAM" id="MobiDB-lite"/>
    </source>
</evidence>
<keyword evidence="3" id="KW-1185">Reference proteome</keyword>
<comment type="caution">
    <text evidence="2">The sequence shown here is derived from an EMBL/GenBank/DDBJ whole genome shotgun (WGS) entry which is preliminary data.</text>
</comment>
<dbReference type="Proteomes" id="UP000479710">
    <property type="component" value="Unassembled WGS sequence"/>
</dbReference>